<sequence>MNCTKTLLDGCFVHELLVNTCSSPEEGGMLVPRSAIYYGWNVYRIDKSRSFVHCSNFLNQSFKRKSWSGRVIFRRGNGGCKIKPKLDITTYCRKSESYFDTPDKDPVDFRYLSAQHQQM</sequence>
<organism evidence="1 2">
    <name type="scientific">Albugo candida</name>
    <dbReference type="NCBI Taxonomy" id="65357"/>
    <lineage>
        <taxon>Eukaryota</taxon>
        <taxon>Sar</taxon>
        <taxon>Stramenopiles</taxon>
        <taxon>Oomycota</taxon>
        <taxon>Peronosporomycetes</taxon>
        <taxon>Albuginales</taxon>
        <taxon>Albuginaceae</taxon>
        <taxon>Albugo</taxon>
    </lineage>
</organism>
<dbReference type="Proteomes" id="UP000053237">
    <property type="component" value="Unassembled WGS sequence"/>
</dbReference>
<evidence type="ECO:0000313" key="2">
    <source>
        <dbReference type="Proteomes" id="UP000053237"/>
    </source>
</evidence>
<dbReference type="EMBL" id="CAIX01000014">
    <property type="protein sequence ID" value="CCI41011.1"/>
    <property type="molecule type" value="Genomic_DNA"/>
</dbReference>
<reference evidence="1 2" key="1">
    <citation type="submission" date="2012-05" db="EMBL/GenBank/DDBJ databases">
        <title>Recombination and specialization in a pathogen metapopulation.</title>
        <authorList>
            <person name="Gardiner A."/>
            <person name="Kemen E."/>
            <person name="Schultz-Larsen T."/>
            <person name="MacLean D."/>
            <person name="Van Oosterhout C."/>
            <person name="Jones J.D.G."/>
        </authorList>
    </citation>
    <scope>NUCLEOTIDE SEQUENCE [LARGE SCALE GENOMIC DNA]</scope>
    <source>
        <strain evidence="1 2">Ac Nc2</strain>
    </source>
</reference>
<protein>
    <submittedName>
        <fullName evidence="1">Uncharacterized protein</fullName>
    </submittedName>
</protein>
<comment type="caution">
    <text evidence="1">The sequence shown here is derived from an EMBL/GenBank/DDBJ whole genome shotgun (WGS) entry which is preliminary data.</text>
</comment>
<name>A0A024G2Y0_9STRA</name>
<gene>
    <name evidence="1" type="ORF">BN9_017950</name>
</gene>
<evidence type="ECO:0000313" key="1">
    <source>
        <dbReference type="EMBL" id="CCI41011.1"/>
    </source>
</evidence>
<proteinExistence type="predicted"/>
<dbReference type="InParanoid" id="A0A024G2Y0"/>
<keyword evidence="2" id="KW-1185">Reference proteome</keyword>
<dbReference type="AlphaFoldDB" id="A0A024G2Y0"/>
<accession>A0A024G2Y0</accession>